<protein>
    <submittedName>
        <fullName evidence="2">Uncharacterized protein</fullName>
    </submittedName>
</protein>
<sequence length="26" mass="2677">EVAALPLPDVQIAEDDMPKVAAPTGE</sequence>
<evidence type="ECO:0000313" key="2">
    <source>
        <dbReference type="EMBL" id="SVA78613.1"/>
    </source>
</evidence>
<feature type="region of interest" description="Disordered" evidence="1">
    <location>
        <begin position="1"/>
        <end position="26"/>
    </location>
</feature>
<proteinExistence type="predicted"/>
<gene>
    <name evidence="2" type="ORF">METZ01_LOCUS131467</name>
</gene>
<organism evidence="2">
    <name type="scientific">marine metagenome</name>
    <dbReference type="NCBI Taxonomy" id="408172"/>
    <lineage>
        <taxon>unclassified sequences</taxon>
        <taxon>metagenomes</taxon>
        <taxon>ecological metagenomes</taxon>
    </lineage>
</organism>
<accession>A0A381YQ06</accession>
<feature type="non-terminal residue" evidence="2">
    <location>
        <position position="1"/>
    </location>
</feature>
<name>A0A381YQ06_9ZZZZ</name>
<reference evidence="2" key="1">
    <citation type="submission" date="2018-05" db="EMBL/GenBank/DDBJ databases">
        <authorList>
            <person name="Lanie J.A."/>
            <person name="Ng W.-L."/>
            <person name="Kazmierczak K.M."/>
            <person name="Andrzejewski T.M."/>
            <person name="Davidsen T.M."/>
            <person name="Wayne K.J."/>
            <person name="Tettelin H."/>
            <person name="Glass J.I."/>
            <person name="Rusch D."/>
            <person name="Podicherti R."/>
            <person name="Tsui H.-C.T."/>
            <person name="Winkler M.E."/>
        </authorList>
    </citation>
    <scope>NUCLEOTIDE SEQUENCE</scope>
</reference>
<dbReference type="EMBL" id="UINC01018667">
    <property type="protein sequence ID" value="SVA78613.1"/>
    <property type="molecule type" value="Genomic_DNA"/>
</dbReference>
<dbReference type="AlphaFoldDB" id="A0A381YQ06"/>
<evidence type="ECO:0000256" key="1">
    <source>
        <dbReference type="SAM" id="MobiDB-lite"/>
    </source>
</evidence>